<proteinExistence type="predicted"/>
<feature type="region of interest" description="Disordered" evidence="1">
    <location>
        <begin position="407"/>
        <end position="507"/>
    </location>
</feature>
<dbReference type="AlphaFoldDB" id="A0A9P7B156"/>
<keyword evidence="3" id="KW-1185">Reference proteome</keyword>
<name>A0A9P7B156_9HELO</name>
<dbReference type="CDD" id="cd01709">
    <property type="entry name" value="RT_like_1"/>
    <property type="match status" value="1"/>
</dbReference>
<organism evidence="2 3">
    <name type="scientific">Hyphodiscus hymeniophilus</name>
    <dbReference type="NCBI Taxonomy" id="353542"/>
    <lineage>
        <taxon>Eukaryota</taxon>
        <taxon>Fungi</taxon>
        <taxon>Dikarya</taxon>
        <taxon>Ascomycota</taxon>
        <taxon>Pezizomycotina</taxon>
        <taxon>Leotiomycetes</taxon>
        <taxon>Helotiales</taxon>
        <taxon>Hyphodiscaceae</taxon>
        <taxon>Hyphodiscus</taxon>
    </lineage>
</organism>
<evidence type="ECO:0000313" key="2">
    <source>
        <dbReference type="EMBL" id="KAG0652845.1"/>
    </source>
</evidence>
<feature type="compositionally biased region" description="Low complexity" evidence="1">
    <location>
        <begin position="446"/>
        <end position="483"/>
    </location>
</feature>
<evidence type="ECO:0000256" key="1">
    <source>
        <dbReference type="SAM" id="MobiDB-lite"/>
    </source>
</evidence>
<accession>A0A9P7B156</accession>
<comment type="caution">
    <text evidence="2">The sequence shown here is derived from an EMBL/GenBank/DDBJ whole genome shotgun (WGS) entry which is preliminary data.</text>
</comment>
<dbReference type="EMBL" id="VNKQ01000002">
    <property type="protein sequence ID" value="KAG0652845.1"/>
    <property type="molecule type" value="Genomic_DNA"/>
</dbReference>
<gene>
    <name evidence="2" type="ORF">D0Z07_0600</name>
</gene>
<evidence type="ECO:0000313" key="3">
    <source>
        <dbReference type="Proteomes" id="UP000785200"/>
    </source>
</evidence>
<dbReference type="PANTHER" id="PTHR37015:SF2">
    <property type="entry name" value="REVERSE TRANSCRIPTASE DOMAIN-CONTAINING PROTEIN"/>
    <property type="match status" value="1"/>
</dbReference>
<reference evidence="2" key="1">
    <citation type="submission" date="2019-07" db="EMBL/GenBank/DDBJ databases">
        <title>Hyphodiscus hymeniophilus genome sequencing and assembly.</title>
        <authorList>
            <person name="Kramer G."/>
            <person name="Nodwell J."/>
        </authorList>
    </citation>
    <scope>NUCLEOTIDE SEQUENCE</scope>
    <source>
        <strain evidence="2">ATCC 34498</strain>
    </source>
</reference>
<dbReference type="PANTHER" id="PTHR37015">
    <property type="entry name" value="REVERSE TRANSCRIPTASE DOMAIN-CONTAINING PROTEIN"/>
    <property type="match status" value="1"/>
</dbReference>
<dbReference type="OrthoDB" id="74545at2759"/>
<protein>
    <submittedName>
        <fullName evidence="2">Histone</fullName>
    </submittedName>
</protein>
<dbReference type="Proteomes" id="UP000785200">
    <property type="component" value="Unassembled WGS sequence"/>
</dbReference>
<feature type="compositionally biased region" description="Acidic residues" evidence="1">
    <location>
        <begin position="489"/>
        <end position="501"/>
    </location>
</feature>
<sequence>MSSSGGVFSDTLQTITTTKLNELSKKRTTFEDQKASLLKAAELESDQKQRLRILIDGVKDAFAIKTVALSGRRGGTGRVMSGNDPRLEVMLKNVERFLEQARYDPSISSKLLQDWEVTLTEQLNVQGLKYQYATLYGELVTEWLSSEHAIAPVDDASEKSDDFEDINIRKEERDAGRAEWEKLVFDPFETDHMAITTYLSIADVEILARILFGKNGTNKQATRALEALRRSVEDFETTLSGPNQFNESVLRWTIAGLLASGLLTEEKRAALKDFLSNPIILAEVADVLNMRMASLDSWSWEIEGLPVEQRRHLTGKFHIYIDEDLLQAIFLQYIGVKWCVFFKKAFTTFSNSDDAWTSLREPIPILARKRREYFLGSQKKKPSAQSKRQGLYKSIWFMSQLPDSEYQDHTSVEGDEEAEYDTRPMKRSRTTQSARMSTGGLPPRKQMAAQPYQQAPMPSQSSAAPRRQLASKAARKSAPSSGSVRKIDDDDDEYAMEDEEDKPNSPMETKQFLLHLLSTEMIVNTRLHGEFTCARSEFDSWSPSLPHSTIYAVLSFFGLSKRWLEFFRKFLEAPLKFVEDGTSAKTRTRKRGAPGAHSLSLVCGEAILFCMDYAVNQHANGAQLYRMHDDFWVWSPLHKTVVKAWEAINEFADTMGVSLNEGKTGCVRIMGDSNEPGVIDPGLPDGEIRWGFLQLDPKSGHFVIDQTMVDKHIEELQLQLQDKKSLFSWIQAWNTYAGRFFTSNFGKPANCFGRQHVDAMLESLERIQRKIFSDTNVVEYLKNAIQDRFGVSDIPDGYLYFPTSLGGLDLHNPFIGLVQLRDSVYEHPASALDDFLQAEMDAYRSAKVVFENGQLSRHENIDPNFLPEDGDVFMEFKEFIRYREEFACDWEDDLYEVFTDLLTQPTEETVDMNQSESVALNAYPSMMTGYWRWVAQLYGPDMRERFGGLNIVDAGLLPIGMVNLFRSGRVKWQG</sequence>